<dbReference type="RefSeq" id="WP_188835100.1">
    <property type="nucleotide sequence ID" value="NZ_BMHI01000001.1"/>
</dbReference>
<dbReference type="InterPro" id="IPR050819">
    <property type="entry name" value="Tripeptidyl-peptidase_I"/>
</dbReference>
<comment type="caution">
    <text evidence="4">The sequence shown here is derived from an EMBL/GenBank/DDBJ whole genome shotgun (WGS) entry which is preliminary data.</text>
</comment>
<feature type="signal peptide" evidence="2">
    <location>
        <begin position="1"/>
        <end position="24"/>
    </location>
</feature>
<dbReference type="SUPFAM" id="SSF54897">
    <property type="entry name" value="Protease propeptides/inhibitors"/>
    <property type="match status" value="1"/>
</dbReference>
<feature type="domain" description="Peptidase S53 activation" evidence="3">
    <location>
        <begin position="42"/>
        <end position="181"/>
    </location>
</feature>
<evidence type="ECO:0000256" key="2">
    <source>
        <dbReference type="SAM" id="SignalP"/>
    </source>
</evidence>
<reference evidence="4" key="2">
    <citation type="submission" date="2020-09" db="EMBL/GenBank/DDBJ databases">
        <authorList>
            <person name="Sun Q."/>
            <person name="Zhou Y."/>
        </authorList>
    </citation>
    <scope>NUCLEOTIDE SEQUENCE</scope>
    <source>
        <strain evidence="4">CGMCC 1.15085</strain>
    </source>
</reference>
<evidence type="ECO:0000313" key="4">
    <source>
        <dbReference type="EMBL" id="GGB15722.1"/>
    </source>
</evidence>
<dbReference type="AlphaFoldDB" id="A0A916STY5"/>
<gene>
    <name evidence="4" type="ORF">GCM10011492_01780</name>
</gene>
<dbReference type="Pfam" id="PF09286">
    <property type="entry name" value="Pro-kuma_activ"/>
    <property type="match status" value="1"/>
</dbReference>
<protein>
    <recommendedName>
        <fullName evidence="3">Peptidase S53 activation domain-containing protein</fullName>
    </recommendedName>
</protein>
<dbReference type="EMBL" id="BMHI01000001">
    <property type="protein sequence ID" value="GGB15722.1"/>
    <property type="molecule type" value="Genomic_DNA"/>
</dbReference>
<dbReference type="SMART" id="SM00944">
    <property type="entry name" value="Pro-kuma_activ"/>
    <property type="match status" value="1"/>
</dbReference>
<proteinExistence type="predicted"/>
<dbReference type="InterPro" id="IPR015366">
    <property type="entry name" value="S53_propep"/>
</dbReference>
<reference evidence="4" key="1">
    <citation type="journal article" date="2014" name="Int. J. Syst. Evol. Microbiol.">
        <title>Complete genome sequence of Corynebacterium casei LMG S-19264T (=DSM 44701T), isolated from a smear-ripened cheese.</title>
        <authorList>
            <consortium name="US DOE Joint Genome Institute (JGI-PGF)"/>
            <person name="Walter F."/>
            <person name="Albersmeier A."/>
            <person name="Kalinowski J."/>
            <person name="Ruckert C."/>
        </authorList>
    </citation>
    <scope>NUCLEOTIDE SEQUENCE</scope>
    <source>
        <strain evidence="4">CGMCC 1.15085</strain>
    </source>
</reference>
<evidence type="ECO:0000313" key="5">
    <source>
        <dbReference type="Proteomes" id="UP000636793"/>
    </source>
</evidence>
<dbReference type="CDD" id="cd11377">
    <property type="entry name" value="Pro-peptidase_S53"/>
    <property type="match status" value="1"/>
</dbReference>
<keyword evidence="2" id="KW-0732">Signal</keyword>
<evidence type="ECO:0000259" key="3">
    <source>
        <dbReference type="SMART" id="SM00944"/>
    </source>
</evidence>
<dbReference type="GO" id="GO:0004175">
    <property type="term" value="F:endopeptidase activity"/>
    <property type="evidence" value="ECO:0007669"/>
    <property type="project" value="TreeGrafter"/>
</dbReference>
<feature type="region of interest" description="Disordered" evidence="1">
    <location>
        <begin position="192"/>
        <end position="219"/>
    </location>
</feature>
<evidence type="ECO:0000256" key="1">
    <source>
        <dbReference type="SAM" id="MobiDB-lite"/>
    </source>
</evidence>
<name>A0A916STY5_9MICO</name>
<dbReference type="PANTHER" id="PTHR14218:SF15">
    <property type="entry name" value="TRIPEPTIDYL-PEPTIDASE 1"/>
    <property type="match status" value="1"/>
</dbReference>
<accession>A0A916STY5</accession>
<feature type="chain" id="PRO_5036793779" description="Peptidase S53 activation domain-containing protein" evidence="2">
    <location>
        <begin position="25"/>
        <end position="239"/>
    </location>
</feature>
<feature type="compositionally biased region" description="Polar residues" evidence="1">
    <location>
        <begin position="192"/>
        <end position="206"/>
    </location>
</feature>
<dbReference type="PANTHER" id="PTHR14218">
    <property type="entry name" value="PROTEASE S8 TRIPEPTIDYL PEPTIDASE I CLN2"/>
    <property type="match status" value="1"/>
</dbReference>
<dbReference type="GO" id="GO:0008240">
    <property type="term" value="F:tripeptidyl-peptidase activity"/>
    <property type="evidence" value="ECO:0007669"/>
    <property type="project" value="TreeGrafter"/>
</dbReference>
<dbReference type="Proteomes" id="UP000636793">
    <property type="component" value="Unassembled WGS sequence"/>
</dbReference>
<organism evidence="4 5">
    <name type="scientific">Flexivirga endophytica</name>
    <dbReference type="NCBI Taxonomy" id="1849103"/>
    <lineage>
        <taxon>Bacteria</taxon>
        <taxon>Bacillati</taxon>
        <taxon>Actinomycetota</taxon>
        <taxon>Actinomycetes</taxon>
        <taxon>Micrococcales</taxon>
        <taxon>Dermacoccaceae</taxon>
        <taxon>Flexivirga</taxon>
    </lineage>
</organism>
<sequence>MRSHIALLGAVTLAAGAIGGPAFASGNTNTHRKVVAHSVQSPGRSLGAASTATTEHFIVTFKLRDQAGAESFVRAVSDPSNPQHGKYLSPSQFTKRYAASKSDVQKAVTWLRSQGLKTGAVSKSRSYVEVSGSVAAVNKAFGTSMHTYTKNGRTFSAPAKAVTMPSSVAGVVSGVVGLDHSRVLHTTNVRTNEASAQHKTARTLSSLGAKPNAKSGASDACSSYYGQYHLPLSRRRRSR</sequence>
<keyword evidence="5" id="KW-1185">Reference proteome</keyword>
<dbReference type="GO" id="GO:0006508">
    <property type="term" value="P:proteolysis"/>
    <property type="evidence" value="ECO:0007669"/>
    <property type="project" value="TreeGrafter"/>
</dbReference>